<evidence type="ECO:0000313" key="2">
    <source>
        <dbReference type="EMBL" id="SFS10785.1"/>
    </source>
</evidence>
<reference evidence="2 3" key="1">
    <citation type="submission" date="2016-10" db="EMBL/GenBank/DDBJ databases">
        <authorList>
            <person name="de Groot N.N."/>
        </authorList>
    </citation>
    <scope>NUCLEOTIDE SEQUENCE [LARGE SCALE GENOMIC DNA]</scope>
    <source>
        <strain evidence="2 3">DSM 21001</strain>
    </source>
</reference>
<proteinExistence type="predicted"/>
<evidence type="ECO:0000256" key="1">
    <source>
        <dbReference type="SAM" id="MobiDB-lite"/>
    </source>
</evidence>
<dbReference type="STRING" id="474950.SAMN05421771_1847"/>
<evidence type="ECO:0000313" key="3">
    <source>
        <dbReference type="Proteomes" id="UP000199024"/>
    </source>
</evidence>
<name>A0A1I6M4Y7_9BACT</name>
<feature type="compositionally biased region" description="Basic and acidic residues" evidence="1">
    <location>
        <begin position="128"/>
        <end position="169"/>
    </location>
</feature>
<accession>A0A1I6M4Y7</accession>
<feature type="region of interest" description="Disordered" evidence="1">
    <location>
        <begin position="270"/>
        <end position="302"/>
    </location>
</feature>
<dbReference type="AlphaFoldDB" id="A0A1I6M4Y7"/>
<protein>
    <submittedName>
        <fullName evidence="2">Uncharacterized protein</fullName>
    </submittedName>
</protein>
<sequence length="347" mass="38798">MSTTRVMPGLINLEGRTVGTLKVGDMVARHPRPRYEVTCACGSSTTESHDRLMSGAAKCMSSTHNKLTEQRQRLNESESIAAQRRADLEAAQLQASAARMDAETDGWERPTKYAPTPSPRPMTAREVIAARERREAEEAAQREAERPRREAERKAAQEQAEREAELHERGEKQKAYWADWIQADADPKLVVSYAMRAASMPTKDAEAFTAKAAAQFASEPEYAAYRTLENADVILGYLRRNGVLIADVETIRAAFVRLRDLGLLKQKTALQPPAERPEPVNLAVPPERANATTPSGPKVYRGRDQLTGEMRDFSNWEVDRMSSEDYRRTFSIAPTVAELFTAMSDTR</sequence>
<dbReference type="OrthoDB" id="9999044at2"/>
<keyword evidence="3" id="KW-1185">Reference proteome</keyword>
<dbReference type="Proteomes" id="UP000199024">
    <property type="component" value="Unassembled WGS sequence"/>
</dbReference>
<organism evidence="2 3">
    <name type="scientific">Granulicella pectinivorans</name>
    <dbReference type="NCBI Taxonomy" id="474950"/>
    <lineage>
        <taxon>Bacteria</taxon>
        <taxon>Pseudomonadati</taxon>
        <taxon>Acidobacteriota</taxon>
        <taxon>Terriglobia</taxon>
        <taxon>Terriglobales</taxon>
        <taxon>Acidobacteriaceae</taxon>
        <taxon>Granulicella</taxon>
    </lineage>
</organism>
<dbReference type="RefSeq" id="WP_141223856.1">
    <property type="nucleotide sequence ID" value="NZ_FOZL01000001.1"/>
</dbReference>
<feature type="region of interest" description="Disordered" evidence="1">
    <location>
        <begin position="100"/>
        <end position="169"/>
    </location>
</feature>
<gene>
    <name evidence="2" type="ORF">SAMN05421771_1847</name>
</gene>
<dbReference type="EMBL" id="FOZL01000001">
    <property type="protein sequence ID" value="SFS10785.1"/>
    <property type="molecule type" value="Genomic_DNA"/>
</dbReference>
<feature type="compositionally biased region" description="Basic and acidic residues" evidence="1">
    <location>
        <begin position="100"/>
        <end position="111"/>
    </location>
</feature>